<comment type="caution">
    <text evidence="7">The sequence shown here is derived from an EMBL/GenBank/DDBJ whole genome shotgun (WGS) entry which is preliminary data.</text>
</comment>
<dbReference type="AlphaFoldDB" id="A0AAW7DJK2"/>
<comment type="subcellular location">
    <subcellularLocation>
        <location evidence="1">Cell outer membrane</location>
    </subcellularLocation>
</comment>
<feature type="domain" description="OmpA-like" evidence="6">
    <location>
        <begin position="319"/>
        <end position="434"/>
    </location>
</feature>
<evidence type="ECO:0000259" key="6">
    <source>
        <dbReference type="PROSITE" id="PS51123"/>
    </source>
</evidence>
<dbReference type="InterPro" id="IPR050330">
    <property type="entry name" value="Bact_OuterMem_StrucFunc"/>
</dbReference>
<sequence>MKKKQFILSIAIALIGNIVQAQEWSITLNGGPQGLNHNVYNGKTTLKTSGKVGVGYTYFFQPNWSLITGAELSLFRNTTRLNDEINSTYQVDSDGDAFEYRVQTKGYQEKSRFYGISIPLMVQYHTKGTTQFYINAGGKVVFPFSQKSTINVNEIKTSGYYEDLNVELTNLPQHGFGTLNDWKAENSTKLKTGFALSAETGVSFKLSDKIRVYTGVYLDYGLNDMVKQVAVNSPLVNYEAEKMTQLANGVLGSSNMIDQSKLLAYGIQIRLGIGKPKTQSLSPPQIEEASLKEEVLPSVVEPIKEPIKQEIPELKPFSDSDKKEIEKPIIFDHLGLTTVSVNQQEQLSRIADLLKKHDWKSIQITGHTCDIGTEDRNLQVGMQRAQAISNYLIEKGIPTEKIEIISKGKTAPLYPNTNNNNRQKNRRVEINLKE</sequence>
<dbReference type="PROSITE" id="PS51123">
    <property type="entry name" value="OMPA_2"/>
    <property type="match status" value="1"/>
</dbReference>
<dbReference type="Gene3D" id="3.30.1330.60">
    <property type="entry name" value="OmpA-like domain"/>
    <property type="match status" value="1"/>
</dbReference>
<dbReference type="InterPro" id="IPR036737">
    <property type="entry name" value="OmpA-like_sf"/>
</dbReference>
<dbReference type="InterPro" id="IPR025665">
    <property type="entry name" value="Beta-barrel_OMP_2"/>
</dbReference>
<evidence type="ECO:0000256" key="3">
    <source>
        <dbReference type="ARBA" id="ARBA00023237"/>
    </source>
</evidence>
<dbReference type="PRINTS" id="PR01021">
    <property type="entry name" value="OMPADOMAIN"/>
</dbReference>
<name>A0AAW7DJK2_9FLAO</name>
<dbReference type="Gene3D" id="2.40.160.20">
    <property type="match status" value="1"/>
</dbReference>
<evidence type="ECO:0000256" key="4">
    <source>
        <dbReference type="PROSITE-ProRule" id="PRU00473"/>
    </source>
</evidence>
<dbReference type="PANTHER" id="PTHR30329:SF21">
    <property type="entry name" value="LIPOPROTEIN YIAD-RELATED"/>
    <property type="match status" value="1"/>
</dbReference>
<feature type="signal peptide" evidence="5">
    <location>
        <begin position="1"/>
        <end position="21"/>
    </location>
</feature>
<dbReference type="Pfam" id="PF13568">
    <property type="entry name" value="OMP_b-brl_2"/>
    <property type="match status" value="1"/>
</dbReference>
<dbReference type="RefSeq" id="WP_286486193.1">
    <property type="nucleotide sequence ID" value="NZ_JACALR010000004.1"/>
</dbReference>
<dbReference type="GO" id="GO:0009279">
    <property type="term" value="C:cell outer membrane"/>
    <property type="evidence" value="ECO:0007669"/>
    <property type="project" value="UniProtKB-SubCell"/>
</dbReference>
<dbReference type="PANTHER" id="PTHR30329">
    <property type="entry name" value="STATOR ELEMENT OF FLAGELLAR MOTOR COMPLEX"/>
    <property type="match status" value="1"/>
</dbReference>
<dbReference type="Proteomes" id="UP001173578">
    <property type="component" value="Unassembled WGS sequence"/>
</dbReference>
<dbReference type="EMBL" id="JACALR010000004">
    <property type="protein sequence ID" value="MDM1551661.1"/>
    <property type="molecule type" value="Genomic_DNA"/>
</dbReference>
<evidence type="ECO:0000256" key="5">
    <source>
        <dbReference type="SAM" id="SignalP"/>
    </source>
</evidence>
<evidence type="ECO:0000313" key="8">
    <source>
        <dbReference type="Proteomes" id="UP001173578"/>
    </source>
</evidence>
<evidence type="ECO:0000256" key="2">
    <source>
        <dbReference type="ARBA" id="ARBA00023136"/>
    </source>
</evidence>
<dbReference type="InterPro" id="IPR006665">
    <property type="entry name" value="OmpA-like"/>
</dbReference>
<proteinExistence type="predicted"/>
<keyword evidence="2 4" id="KW-0472">Membrane</keyword>
<organism evidence="7 8">
    <name type="scientific">Empedobacter falsenii</name>
    <dbReference type="NCBI Taxonomy" id="343874"/>
    <lineage>
        <taxon>Bacteria</taxon>
        <taxon>Pseudomonadati</taxon>
        <taxon>Bacteroidota</taxon>
        <taxon>Flavobacteriia</taxon>
        <taxon>Flavobacteriales</taxon>
        <taxon>Weeksellaceae</taxon>
        <taxon>Empedobacter</taxon>
    </lineage>
</organism>
<evidence type="ECO:0000256" key="1">
    <source>
        <dbReference type="ARBA" id="ARBA00004442"/>
    </source>
</evidence>
<keyword evidence="3" id="KW-0998">Cell outer membrane</keyword>
<dbReference type="Pfam" id="PF00691">
    <property type="entry name" value="OmpA"/>
    <property type="match status" value="1"/>
</dbReference>
<evidence type="ECO:0000313" key="7">
    <source>
        <dbReference type="EMBL" id="MDM1551661.1"/>
    </source>
</evidence>
<dbReference type="CDD" id="cd07185">
    <property type="entry name" value="OmpA_C-like"/>
    <property type="match status" value="1"/>
</dbReference>
<gene>
    <name evidence="7" type="ORF">HX095_10610</name>
</gene>
<dbReference type="SUPFAM" id="SSF103088">
    <property type="entry name" value="OmpA-like"/>
    <property type="match status" value="1"/>
</dbReference>
<dbReference type="InterPro" id="IPR006664">
    <property type="entry name" value="OMP_bac"/>
</dbReference>
<reference evidence="7" key="1">
    <citation type="submission" date="2020-06" db="EMBL/GenBank/DDBJ databases">
        <authorList>
            <person name="Dong N."/>
        </authorList>
    </citation>
    <scope>NUCLEOTIDE SEQUENCE</scope>
    <source>
        <strain evidence="7">210</strain>
    </source>
</reference>
<feature type="chain" id="PRO_5043734210" evidence="5">
    <location>
        <begin position="22"/>
        <end position="434"/>
    </location>
</feature>
<accession>A0AAW7DJK2</accession>
<reference evidence="7" key="2">
    <citation type="journal article" date="2022" name="Sci. Total Environ.">
        <title>Prevalence, transmission, and molecular epidemiology of tet(X)-positive bacteria among humans, animals, and environmental niches in China: An epidemiological, and genomic-based study.</title>
        <authorList>
            <person name="Dong N."/>
            <person name="Zeng Y."/>
            <person name="Cai C."/>
            <person name="Sun C."/>
            <person name="Lu J."/>
            <person name="Liu C."/>
            <person name="Zhou H."/>
            <person name="Sun Q."/>
            <person name="Shu L."/>
            <person name="Wang H."/>
            <person name="Wang Y."/>
            <person name="Wang S."/>
            <person name="Wu C."/>
            <person name="Chan E.W."/>
            <person name="Chen G."/>
            <person name="Shen Z."/>
            <person name="Chen S."/>
            <person name="Zhang R."/>
        </authorList>
    </citation>
    <scope>NUCLEOTIDE SEQUENCE</scope>
    <source>
        <strain evidence="7">210</strain>
    </source>
</reference>
<keyword evidence="5" id="KW-0732">Signal</keyword>
<protein>
    <submittedName>
        <fullName evidence="7">OmpA family protein</fullName>
    </submittedName>
</protein>